<evidence type="ECO:0000256" key="2">
    <source>
        <dbReference type="ARBA" id="ARBA00009272"/>
    </source>
</evidence>
<evidence type="ECO:0000256" key="1">
    <source>
        <dbReference type="ARBA" id="ARBA00004117"/>
    </source>
</evidence>
<keyword evidence="5" id="KW-0282">Flagellum</keyword>
<sequence length="108" mass="12018">MMIEQVQGFDTSFYKGSTIGSQSDFIQNTQMQEEVSSIDFSSLLQDMAKEAVGTIKNAEEVSLDALQGKVSMREAIDSIIQAERTLQTSIALRDKIISSYLEISKMQI</sequence>
<dbReference type="GO" id="GO:0071973">
    <property type="term" value="P:bacterial-type flagellum-dependent cell motility"/>
    <property type="evidence" value="ECO:0007669"/>
    <property type="project" value="InterPro"/>
</dbReference>
<evidence type="ECO:0000256" key="3">
    <source>
        <dbReference type="ARBA" id="ARBA00023143"/>
    </source>
</evidence>
<dbReference type="GO" id="GO:0003774">
    <property type="term" value="F:cytoskeletal motor activity"/>
    <property type="evidence" value="ECO:0007669"/>
    <property type="project" value="InterPro"/>
</dbReference>
<dbReference type="InterPro" id="IPR001624">
    <property type="entry name" value="FliE"/>
</dbReference>
<accession>A0A2T4VXN3</accession>
<keyword evidence="5" id="KW-0966">Cell projection</keyword>
<dbReference type="AlphaFoldDB" id="A0A2T4VXN3"/>
<reference evidence="6" key="1">
    <citation type="submission" date="2018-02" db="EMBL/GenBank/DDBJ databases">
        <title>Genome sequence of Candidatus Liberibacter europaeus.</title>
        <authorList>
            <person name="Frampton R.A."/>
            <person name="Thompson S.M."/>
            <person name="David C."/>
            <person name="Addison S.M."/>
            <person name="Smith G.R."/>
        </authorList>
    </citation>
    <scope>NUCLEOTIDE SEQUENCE [LARGE SCALE GENOMIC DNA]</scope>
</reference>
<gene>
    <name evidence="4" type="primary">fliE</name>
    <name evidence="5" type="ORF">C4617_01550</name>
</gene>
<comment type="similarity">
    <text evidence="2 4">Belongs to the FliE family.</text>
</comment>
<dbReference type="GO" id="GO:0009425">
    <property type="term" value="C:bacterial-type flagellum basal body"/>
    <property type="evidence" value="ECO:0007669"/>
    <property type="project" value="UniProtKB-SubCell"/>
</dbReference>
<dbReference type="GO" id="GO:0005198">
    <property type="term" value="F:structural molecule activity"/>
    <property type="evidence" value="ECO:0007669"/>
    <property type="project" value="InterPro"/>
</dbReference>
<comment type="caution">
    <text evidence="5">The sequence shown here is derived from an EMBL/GenBank/DDBJ whole genome shotgun (WGS) entry which is preliminary data.</text>
</comment>
<name>A0A2T4VXN3_9HYPH</name>
<dbReference type="PANTHER" id="PTHR34653:SF1">
    <property type="entry name" value="FLAGELLAR HOOK-BASAL BODY COMPLEX PROTEIN FLIE"/>
    <property type="match status" value="1"/>
</dbReference>
<dbReference type="EMBL" id="PSQJ01000002">
    <property type="protein sequence ID" value="PTL86534.1"/>
    <property type="molecule type" value="Genomic_DNA"/>
</dbReference>
<evidence type="ECO:0000313" key="5">
    <source>
        <dbReference type="EMBL" id="PTL86534.1"/>
    </source>
</evidence>
<dbReference type="PANTHER" id="PTHR34653">
    <property type="match status" value="1"/>
</dbReference>
<comment type="subcellular location">
    <subcellularLocation>
        <location evidence="1 4">Bacterial flagellum basal body</location>
    </subcellularLocation>
</comment>
<protein>
    <recommendedName>
        <fullName evidence="4">Flagellar hook-basal body complex protein FliE</fullName>
    </recommendedName>
</protein>
<keyword evidence="5" id="KW-0969">Cilium</keyword>
<organism evidence="5 6">
    <name type="scientific">Candidatus Liberibacter europaeus</name>
    <dbReference type="NCBI Taxonomy" id="744859"/>
    <lineage>
        <taxon>Bacteria</taxon>
        <taxon>Pseudomonadati</taxon>
        <taxon>Pseudomonadota</taxon>
        <taxon>Alphaproteobacteria</taxon>
        <taxon>Hyphomicrobiales</taxon>
        <taxon>Rhizobiaceae</taxon>
        <taxon>Liberibacter</taxon>
    </lineage>
</organism>
<evidence type="ECO:0000256" key="4">
    <source>
        <dbReference type="HAMAP-Rule" id="MF_00724"/>
    </source>
</evidence>
<dbReference type="HAMAP" id="MF_00724">
    <property type="entry name" value="FliE"/>
    <property type="match status" value="1"/>
</dbReference>
<dbReference type="Pfam" id="PF02049">
    <property type="entry name" value="FliE"/>
    <property type="match status" value="1"/>
</dbReference>
<evidence type="ECO:0000313" key="6">
    <source>
        <dbReference type="Proteomes" id="UP000240811"/>
    </source>
</evidence>
<dbReference type="Proteomes" id="UP000240811">
    <property type="component" value="Unassembled WGS sequence"/>
</dbReference>
<keyword evidence="3 4" id="KW-0975">Bacterial flagellum</keyword>
<proteinExistence type="inferred from homology"/>